<organism evidence="12 13">
    <name type="scientific">Rhodotorula mucilaginosa</name>
    <name type="common">Yeast</name>
    <name type="synonym">Rhodotorula rubra</name>
    <dbReference type="NCBI Taxonomy" id="5537"/>
    <lineage>
        <taxon>Eukaryota</taxon>
        <taxon>Fungi</taxon>
        <taxon>Dikarya</taxon>
        <taxon>Basidiomycota</taxon>
        <taxon>Pucciniomycotina</taxon>
        <taxon>Microbotryomycetes</taxon>
        <taxon>Sporidiobolales</taxon>
        <taxon>Sporidiobolaceae</taxon>
        <taxon>Rhodotorula</taxon>
    </lineage>
</organism>
<keyword evidence="4 9" id="KW-0156">Chromatin regulator</keyword>
<feature type="coiled-coil region" evidence="10">
    <location>
        <begin position="52"/>
        <end position="79"/>
    </location>
</feature>
<feature type="region of interest" description="Disordered" evidence="11">
    <location>
        <begin position="127"/>
        <end position="197"/>
    </location>
</feature>
<comment type="caution">
    <text evidence="12">The sequence shown here is derived from an EMBL/GenBank/DDBJ whole genome shotgun (WGS) entry which is preliminary data.</text>
</comment>
<keyword evidence="7 9" id="KW-0804">Transcription</keyword>
<dbReference type="OrthoDB" id="440324at2759"/>
<protein>
    <recommendedName>
        <fullName evidence="3 9">Chromatin modification-related protein EAF6</fullName>
    </recommendedName>
</protein>
<evidence type="ECO:0000256" key="9">
    <source>
        <dbReference type="RuleBase" id="RU368022"/>
    </source>
</evidence>
<keyword evidence="9" id="KW-0234">DNA repair</keyword>
<feature type="compositionally biased region" description="Basic residues" evidence="11">
    <location>
        <begin position="188"/>
        <end position="197"/>
    </location>
</feature>
<evidence type="ECO:0000256" key="8">
    <source>
        <dbReference type="ARBA" id="ARBA00023242"/>
    </source>
</evidence>
<dbReference type="GO" id="GO:0006281">
    <property type="term" value="P:DNA repair"/>
    <property type="evidence" value="ECO:0007669"/>
    <property type="project" value="UniProtKB-UniRule"/>
</dbReference>
<evidence type="ECO:0000256" key="1">
    <source>
        <dbReference type="ARBA" id="ARBA00004123"/>
    </source>
</evidence>
<proteinExistence type="inferred from homology"/>
<dbReference type="GO" id="GO:0035267">
    <property type="term" value="C:NuA4 histone acetyltransferase complex"/>
    <property type="evidence" value="ECO:0007669"/>
    <property type="project" value="UniProtKB-UniRule"/>
</dbReference>
<evidence type="ECO:0000256" key="7">
    <source>
        <dbReference type="ARBA" id="ARBA00023163"/>
    </source>
</evidence>
<dbReference type="InterPro" id="IPR015418">
    <property type="entry name" value="Eaf6"/>
</dbReference>
<dbReference type="Proteomes" id="UP000777482">
    <property type="component" value="Unassembled WGS sequence"/>
</dbReference>
<evidence type="ECO:0000256" key="3">
    <source>
        <dbReference type="ARBA" id="ARBA00018504"/>
    </source>
</evidence>
<feature type="compositionally biased region" description="Low complexity" evidence="11">
    <location>
        <begin position="1"/>
        <end position="25"/>
    </location>
</feature>
<evidence type="ECO:0000313" key="12">
    <source>
        <dbReference type="EMBL" id="KAG0660391.1"/>
    </source>
</evidence>
<evidence type="ECO:0000256" key="10">
    <source>
        <dbReference type="SAM" id="Coils"/>
    </source>
</evidence>
<name>A0A9P7B555_RHOMI</name>
<dbReference type="EMBL" id="PUHQ01000044">
    <property type="protein sequence ID" value="KAG0660391.1"/>
    <property type="molecule type" value="Genomic_DNA"/>
</dbReference>
<evidence type="ECO:0000313" key="13">
    <source>
        <dbReference type="Proteomes" id="UP000777482"/>
    </source>
</evidence>
<dbReference type="GO" id="GO:0005634">
    <property type="term" value="C:nucleus"/>
    <property type="evidence" value="ECO:0007669"/>
    <property type="project" value="UniProtKB-SubCell"/>
</dbReference>
<sequence length="197" mass="21167">MAQTTTTTTTTEASTSASTTADASPAPAPAAPAPSAEDPLEGLSPTDLRIKLDHARKQLRAHLDKKRKLDRDLALLEQSIYAFEGSYLSDALFQPLASNNPQTPASSGTGAQFGNIIRGYDSYLKAPSASAQDRKRLRPGDPPSDKERMFSASSATFHRSIELRAAETAASASVEPESDDDYSASSTNRRKQRSTRH</sequence>
<dbReference type="AlphaFoldDB" id="A0A9P7B555"/>
<dbReference type="Pfam" id="PF09340">
    <property type="entry name" value="NuA4"/>
    <property type="match status" value="1"/>
</dbReference>
<evidence type="ECO:0000256" key="4">
    <source>
        <dbReference type="ARBA" id="ARBA00022853"/>
    </source>
</evidence>
<evidence type="ECO:0000256" key="6">
    <source>
        <dbReference type="ARBA" id="ARBA00023054"/>
    </source>
</evidence>
<accession>A0A9P7B555</accession>
<evidence type="ECO:0000256" key="11">
    <source>
        <dbReference type="SAM" id="MobiDB-lite"/>
    </source>
</evidence>
<gene>
    <name evidence="12" type="ORF">C6P46_004571</name>
</gene>
<keyword evidence="13" id="KW-1185">Reference proteome</keyword>
<comment type="similarity">
    <text evidence="2 9">Belongs to the EAF6 family.</text>
</comment>
<keyword evidence="9" id="KW-0227">DNA damage</keyword>
<reference evidence="12 13" key="1">
    <citation type="submission" date="2020-11" db="EMBL/GenBank/DDBJ databases">
        <title>Kefir isolates.</title>
        <authorList>
            <person name="Marcisauskas S."/>
            <person name="Kim Y."/>
            <person name="Blasche S."/>
        </authorList>
    </citation>
    <scope>NUCLEOTIDE SEQUENCE [LARGE SCALE GENOMIC DNA]</scope>
    <source>
        <strain evidence="12 13">KR</strain>
    </source>
</reference>
<evidence type="ECO:0000256" key="2">
    <source>
        <dbReference type="ARBA" id="ARBA00010916"/>
    </source>
</evidence>
<comment type="subcellular location">
    <subcellularLocation>
        <location evidence="1 9">Nucleus</location>
    </subcellularLocation>
</comment>
<comment type="subunit">
    <text evidence="9">Component of the NuA4 histone acetyltransferase complex.</text>
</comment>
<comment type="function">
    <text evidence="9">Component of the NuA4 histone acetyltransferase complex which is involved in transcriptional activation of selected genes principally by acetylation of nucleosomal histone H4 and H2A. The NuA4 complex is also involved in DNA repair.</text>
</comment>
<feature type="region of interest" description="Disordered" evidence="11">
    <location>
        <begin position="1"/>
        <end position="48"/>
    </location>
</feature>
<keyword evidence="8 9" id="KW-0539">Nucleus</keyword>
<keyword evidence="6 10" id="KW-0175">Coiled coil</keyword>
<evidence type="ECO:0000256" key="5">
    <source>
        <dbReference type="ARBA" id="ARBA00023015"/>
    </source>
</evidence>
<dbReference type="PANTHER" id="PTHR13476">
    <property type="entry name" value="CHROMATIN MODIFICATION-RELATED PROTEIN MEAF6"/>
    <property type="match status" value="1"/>
</dbReference>
<keyword evidence="5 9" id="KW-0805">Transcription regulation</keyword>
<dbReference type="GO" id="GO:0006325">
    <property type="term" value="P:chromatin organization"/>
    <property type="evidence" value="ECO:0007669"/>
    <property type="project" value="UniProtKB-KW"/>
</dbReference>